<dbReference type="InterPro" id="IPR001173">
    <property type="entry name" value="Glyco_trans_2-like"/>
</dbReference>
<keyword evidence="3" id="KW-1185">Reference proteome</keyword>
<sequence>MISISLCMIVKNEEKLLKRCLDSYRPVCDEIVIVDTGSTDRTKEIAAGYTDLIYDYPWNNDFAAARNFAFSKANCDYIFSADADEVLDEENRRQFLNLKQVLVPEIDIVQMIYVNSKSHNTVYNFEEEYRPKLFKRLRTFEWISPIHETVRLEPVVFDSDIKILHLPEQSHTKRDFGVFTDAVRRGVRLENYVVIMFCKELFISGTDEDFLSVREIFENVLAKEDRPEDCRKNIACVLARIYRLTNAYNEFFKICLKDMAQNPCAEICMELGHYFYGLKDYEEAVLWYLNAASETPSIIDIHSSGDAPLACLSKCYSTLAAQAKQNKNAELSAAFLAQAEDYQAQAEHWQAAI</sequence>
<dbReference type="EMBL" id="JBBMFS010000018">
    <property type="protein sequence ID" value="MEQ2556145.1"/>
    <property type="molecule type" value="Genomic_DNA"/>
</dbReference>
<evidence type="ECO:0000313" key="2">
    <source>
        <dbReference type="EMBL" id="MEQ2556145.1"/>
    </source>
</evidence>
<dbReference type="SUPFAM" id="SSF53448">
    <property type="entry name" value="Nucleotide-diphospho-sugar transferases"/>
    <property type="match status" value="1"/>
</dbReference>
<organism evidence="2 3">
    <name type="scientific">Lachnospira intestinalis</name>
    <dbReference type="NCBI Taxonomy" id="3133158"/>
    <lineage>
        <taxon>Bacteria</taxon>
        <taxon>Bacillati</taxon>
        <taxon>Bacillota</taxon>
        <taxon>Clostridia</taxon>
        <taxon>Lachnospirales</taxon>
        <taxon>Lachnospiraceae</taxon>
        <taxon>Lachnospira</taxon>
    </lineage>
</organism>
<dbReference type="EC" id="2.4.-.-" evidence="2"/>
<comment type="caution">
    <text evidence="2">The sequence shown here is derived from an EMBL/GenBank/DDBJ whole genome shotgun (WGS) entry which is preliminary data.</text>
</comment>
<feature type="domain" description="Glycosyltransferase 2-like" evidence="1">
    <location>
        <begin position="5"/>
        <end position="140"/>
    </location>
</feature>
<dbReference type="GO" id="GO:0016757">
    <property type="term" value="F:glycosyltransferase activity"/>
    <property type="evidence" value="ECO:0007669"/>
    <property type="project" value="UniProtKB-KW"/>
</dbReference>
<proteinExistence type="predicted"/>
<dbReference type="InterPro" id="IPR029044">
    <property type="entry name" value="Nucleotide-diphossugar_trans"/>
</dbReference>
<protein>
    <submittedName>
        <fullName evidence="2">Glycosyltransferase family 2 protein</fullName>
        <ecNumber evidence="2">2.4.-.-</ecNumber>
    </submittedName>
</protein>
<dbReference type="CDD" id="cd02511">
    <property type="entry name" value="Beta4Glucosyltransferase"/>
    <property type="match status" value="1"/>
</dbReference>
<keyword evidence="2" id="KW-0808">Transferase</keyword>
<name>A0ABV1H8U4_9FIRM</name>
<reference evidence="2" key="1">
    <citation type="submission" date="2024-03" db="EMBL/GenBank/DDBJ databases">
        <title>Human intestinal bacterial collection.</title>
        <authorList>
            <person name="Pauvert C."/>
            <person name="Hitch T.C.A."/>
            <person name="Clavel T."/>
        </authorList>
    </citation>
    <scope>NUCLEOTIDE SEQUENCE [LARGE SCALE GENOMIC DNA]</scope>
    <source>
        <strain evidence="2">CLA-AA-H89B</strain>
    </source>
</reference>
<dbReference type="PANTHER" id="PTHR43630:SF2">
    <property type="entry name" value="GLYCOSYLTRANSFERASE"/>
    <property type="match status" value="1"/>
</dbReference>
<accession>A0ABV1H8U4</accession>
<evidence type="ECO:0000259" key="1">
    <source>
        <dbReference type="Pfam" id="PF00535"/>
    </source>
</evidence>
<evidence type="ECO:0000313" key="3">
    <source>
        <dbReference type="Proteomes" id="UP001546774"/>
    </source>
</evidence>
<dbReference type="Pfam" id="PF00535">
    <property type="entry name" value="Glycos_transf_2"/>
    <property type="match status" value="1"/>
</dbReference>
<keyword evidence="2" id="KW-0328">Glycosyltransferase</keyword>
<gene>
    <name evidence="2" type="ORF">WMO37_14225</name>
</gene>
<dbReference type="PANTHER" id="PTHR43630">
    <property type="entry name" value="POLY-BETA-1,6-N-ACETYL-D-GLUCOSAMINE SYNTHASE"/>
    <property type="match status" value="1"/>
</dbReference>
<dbReference type="Proteomes" id="UP001546774">
    <property type="component" value="Unassembled WGS sequence"/>
</dbReference>
<dbReference type="Gene3D" id="3.90.550.10">
    <property type="entry name" value="Spore Coat Polysaccharide Biosynthesis Protein SpsA, Chain A"/>
    <property type="match status" value="1"/>
</dbReference>